<proteinExistence type="predicted"/>
<accession>A0ABN0QYT1</accession>
<comment type="caution">
    <text evidence="1">The sequence shown here is derived from an EMBL/GenBank/DDBJ whole genome shotgun (WGS) entry which is preliminary data.</text>
</comment>
<protein>
    <submittedName>
        <fullName evidence="1">Uncharacterized protein</fullName>
    </submittedName>
</protein>
<name>A0ABN0QYT1_MYCUL</name>
<organism evidence="1 2">
    <name type="scientific">Mycobacterium ulcerans str. Harvey</name>
    <dbReference type="NCBI Taxonomy" id="1299332"/>
    <lineage>
        <taxon>Bacteria</taxon>
        <taxon>Bacillati</taxon>
        <taxon>Actinomycetota</taxon>
        <taxon>Actinomycetes</taxon>
        <taxon>Mycobacteriales</taxon>
        <taxon>Mycobacteriaceae</taxon>
        <taxon>Mycobacterium</taxon>
        <taxon>Mycobacterium ulcerans group</taxon>
    </lineage>
</organism>
<keyword evidence="2" id="KW-1185">Reference proteome</keyword>
<dbReference type="SUPFAM" id="SSF50129">
    <property type="entry name" value="GroES-like"/>
    <property type="match status" value="1"/>
</dbReference>
<evidence type="ECO:0000313" key="2">
    <source>
        <dbReference type="Proteomes" id="UP000020681"/>
    </source>
</evidence>
<reference evidence="1 2" key="1">
    <citation type="submission" date="2014-01" db="EMBL/GenBank/DDBJ databases">
        <authorList>
            <person name="Dobos K."/>
            <person name="Lenaerts A."/>
            <person name="Ordway D."/>
            <person name="DeGroote M.A."/>
            <person name="Parker T."/>
            <person name="Sizemore C."/>
            <person name="Tallon L.J."/>
            <person name="Sadzewicz L.K."/>
            <person name="Sengamalay N."/>
            <person name="Fraser C.M."/>
            <person name="Hine E."/>
            <person name="Shefchek K.A."/>
            <person name="Das S.P."/>
            <person name="Tettelin H."/>
        </authorList>
    </citation>
    <scope>NUCLEOTIDE SEQUENCE [LARGE SCALE GENOMIC DNA]</scope>
    <source>
        <strain evidence="1 2">Harvey</strain>
    </source>
</reference>
<evidence type="ECO:0000313" key="1">
    <source>
        <dbReference type="EMBL" id="EUA89943.1"/>
    </source>
</evidence>
<gene>
    <name evidence="1" type="ORF">I551_3682</name>
</gene>
<dbReference type="Proteomes" id="UP000020681">
    <property type="component" value="Unassembled WGS sequence"/>
</dbReference>
<sequence>MYSWCWDVPGQAPPLGGEGAGVVVEIGHHVRRLSVGPGDGTGRGGRA</sequence>
<dbReference type="InterPro" id="IPR011032">
    <property type="entry name" value="GroES-like_sf"/>
</dbReference>
<dbReference type="EMBL" id="JAOL01000114">
    <property type="protein sequence ID" value="EUA89943.1"/>
    <property type="molecule type" value="Genomic_DNA"/>
</dbReference>